<accession>A0ABX1T6K7</accession>
<feature type="coiled-coil region" evidence="2">
    <location>
        <begin position="148"/>
        <end position="175"/>
    </location>
</feature>
<evidence type="ECO:0000313" key="4">
    <source>
        <dbReference type="Proteomes" id="UP000886469"/>
    </source>
</evidence>
<reference evidence="3" key="1">
    <citation type="submission" date="2019-03" db="EMBL/GenBank/DDBJ databases">
        <title>Metabolic reconstructions from genomes of highly enriched 'Candidatus Accumulibacter' and 'Candidatus Competibacter' bioreactor populations.</title>
        <authorList>
            <person name="Annavajhala M.K."/>
            <person name="Welles L."/>
            <person name="Abbas B."/>
            <person name="Sorokin D."/>
            <person name="Park H."/>
            <person name="Van Loosdrecht M."/>
            <person name="Chandran K."/>
        </authorList>
    </citation>
    <scope>NUCLEOTIDE SEQUENCE</scope>
    <source>
        <strain evidence="3">SBR_L</strain>
    </source>
</reference>
<evidence type="ECO:0008006" key="5">
    <source>
        <dbReference type="Google" id="ProtNLM"/>
    </source>
</evidence>
<keyword evidence="1" id="KW-0547">Nucleotide-binding</keyword>
<dbReference type="Proteomes" id="UP000886469">
    <property type="component" value="Unassembled WGS sequence"/>
</dbReference>
<organism evidence="3 4">
    <name type="scientific">Candidatus Accumulibacter contiguus</name>
    <dbReference type="NCBI Taxonomy" id="2954381"/>
    <lineage>
        <taxon>Bacteria</taxon>
        <taxon>Pseudomonadati</taxon>
        <taxon>Pseudomonadota</taxon>
        <taxon>Betaproteobacteria</taxon>
        <taxon>Candidatus Accumulibacter</taxon>
    </lineage>
</organism>
<keyword evidence="4" id="KW-1185">Reference proteome</keyword>
<evidence type="ECO:0000256" key="2">
    <source>
        <dbReference type="SAM" id="Coils"/>
    </source>
</evidence>
<gene>
    <name evidence="3" type="ORF">E4Q08_08320</name>
</gene>
<evidence type="ECO:0000313" key="3">
    <source>
        <dbReference type="EMBL" id="NMQ05274.1"/>
    </source>
</evidence>
<dbReference type="InterPro" id="IPR017441">
    <property type="entry name" value="Protein_kinase_ATP_BS"/>
</dbReference>
<proteinExistence type="predicted"/>
<protein>
    <recommendedName>
        <fullName evidence="5">DUF3102 domain-containing protein</fullName>
    </recommendedName>
</protein>
<dbReference type="EMBL" id="SPMX01000018">
    <property type="protein sequence ID" value="NMQ05274.1"/>
    <property type="molecule type" value="Genomic_DNA"/>
</dbReference>
<keyword evidence="2" id="KW-0175">Coiled coil</keyword>
<name>A0ABX1T6K7_9PROT</name>
<keyword evidence="1" id="KW-0067">ATP-binding</keyword>
<sequence length="282" mass="31493">MENKEQGGELVPIGVEALQIQAASEREIRTVLDRYGYQGTTLDHLIADTRRMVKESTEAMLEIGRAVCCFRELGRGRYGEAIAAIGLSPATAHRLAEVALKFLGHAHRKPLLTLDRSKVYELALLDERTLDDLAEHPEQLDKIDRMSVSELKKALRELKNTLDAKDAVIQSVQEDNSALREKEIARTCYTPDQAQQDVAEKRRARMAAVQSSALQILTAVNDFGLVLQSSREHGDADEQEYGTQTAAWLAQQVSNLYLTFGIGVDFDEIITPSWTRQPTDTQ</sequence>
<feature type="binding site" evidence="1">
    <location>
        <position position="101"/>
    </location>
    <ligand>
        <name>ATP</name>
        <dbReference type="ChEBI" id="CHEBI:30616"/>
    </ligand>
</feature>
<comment type="caution">
    <text evidence="3">The sequence shown here is derived from an EMBL/GenBank/DDBJ whole genome shotgun (WGS) entry which is preliminary data.</text>
</comment>
<dbReference type="PROSITE" id="PS00107">
    <property type="entry name" value="PROTEIN_KINASE_ATP"/>
    <property type="match status" value="1"/>
</dbReference>
<dbReference type="RefSeq" id="WP_169070039.1">
    <property type="nucleotide sequence ID" value="NZ_SPMX01000018.1"/>
</dbReference>
<evidence type="ECO:0000256" key="1">
    <source>
        <dbReference type="PROSITE-ProRule" id="PRU10141"/>
    </source>
</evidence>